<proteinExistence type="predicted"/>
<reference evidence="1 2" key="1">
    <citation type="submission" date="2020-06" db="EMBL/GenBank/DDBJ databases">
        <authorList>
            <person name="Criscuolo A."/>
        </authorList>
    </citation>
    <scope>NUCLEOTIDE SEQUENCE [LARGE SCALE GENOMIC DNA]</scope>
    <source>
        <strain evidence="1">1804121828</strain>
    </source>
</reference>
<dbReference type="EMBL" id="CAIJCS010000019">
    <property type="protein sequence ID" value="CAC9931749.1"/>
    <property type="molecule type" value="Genomic_DNA"/>
</dbReference>
<protein>
    <submittedName>
        <fullName evidence="1">Uncharacterized protein</fullName>
    </submittedName>
</protein>
<name>A0A6V6Y409_9FIRM</name>
<organism evidence="1 2">
    <name type="scientific">Aedoeadaptatus nemausensis</name>
    <dbReference type="NCBI Taxonomy" id="2582829"/>
    <lineage>
        <taxon>Bacteria</taxon>
        <taxon>Bacillati</taxon>
        <taxon>Bacillota</taxon>
        <taxon>Tissierellia</taxon>
        <taxon>Tissierellales</taxon>
        <taxon>Peptoniphilaceae</taxon>
        <taxon>Aedoeadaptatus</taxon>
    </lineage>
</organism>
<evidence type="ECO:0000313" key="2">
    <source>
        <dbReference type="Proteomes" id="UP000586454"/>
    </source>
</evidence>
<comment type="caution">
    <text evidence="1">The sequence shown here is derived from an EMBL/GenBank/DDBJ whole genome shotgun (WGS) entry which is preliminary data.</text>
</comment>
<sequence length="71" mass="8321">MKRPYTKMYMERKYRERRQVAIAVIIGLTVILTMLFCPIGDATAENVCVTQLDKKANWAVQYSKDRGEYPF</sequence>
<dbReference type="Proteomes" id="UP000586454">
    <property type="component" value="Unassembled WGS sequence"/>
</dbReference>
<keyword evidence="2" id="KW-1185">Reference proteome</keyword>
<accession>A0A6V6Y409</accession>
<dbReference type="RefSeq" id="WP_180500024.1">
    <property type="nucleotide sequence ID" value="NZ_CAIJCS010000019.1"/>
</dbReference>
<gene>
    <name evidence="1" type="ORF">PEPNEM18_01071</name>
</gene>
<dbReference type="AlphaFoldDB" id="A0A6V6Y409"/>
<evidence type="ECO:0000313" key="1">
    <source>
        <dbReference type="EMBL" id="CAC9931749.1"/>
    </source>
</evidence>